<dbReference type="GO" id="GO:0006097">
    <property type="term" value="P:glyoxylate cycle"/>
    <property type="evidence" value="ECO:0007669"/>
    <property type="project" value="InterPro"/>
</dbReference>
<evidence type="ECO:0000259" key="1">
    <source>
        <dbReference type="Pfam" id="PF20656"/>
    </source>
</evidence>
<reference evidence="2 3" key="1">
    <citation type="submission" date="2013-12" db="EMBL/GenBank/DDBJ databases">
        <title>NBRP : Genome information of microbial organism related human and environment.</title>
        <authorList>
            <person name="Hattori M."/>
            <person name="Oshima K."/>
            <person name="Inaba H."/>
            <person name="Suda W."/>
            <person name="Sakamoto M."/>
            <person name="Iino T."/>
            <person name="Kitahara M."/>
            <person name="Oshida Y."/>
            <person name="Iida T."/>
            <person name="Kudo T."/>
            <person name="Itoh T."/>
            <person name="Ahmed I."/>
            <person name="Ohkuma M."/>
        </authorList>
    </citation>
    <scope>NUCLEOTIDE SEQUENCE [LARGE SCALE GENOMIC DNA]</scope>
    <source>
        <strain evidence="2 3">JCM 21738</strain>
    </source>
</reference>
<accession>W4RQ11</accession>
<keyword evidence="3" id="KW-1185">Reference proteome</keyword>
<protein>
    <submittedName>
        <fullName evidence="2">Malate synthase</fullName>
    </submittedName>
</protein>
<sequence>MSTQTTGIEIVGNMKKGYEEILTPEALDFVERLERHFGERRVELLAARENRQVEINAGKLPDFLPETKHIRESEWTIAPLPRDLQDRRVEITGPTDRKMVINALNSGAKIFMADCEDSTSPTWEAIVEGQINLRDAVNRTISFENANGKKYQLNEKQLF</sequence>
<evidence type="ECO:0000313" key="2">
    <source>
        <dbReference type="EMBL" id="GAE46212.1"/>
    </source>
</evidence>
<comment type="caution">
    <text evidence="2">The sequence shown here is derived from an EMBL/GenBank/DDBJ whole genome shotgun (WGS) entry which is preliminary data.</text>
</comment>
<dbReference type="InterPro" id="IPR006252">
    <property type="entry name" value="Malate_synthA"/>
</dbReference>
<dbReference type="eggNOG" id="COG2225">
    <property type="taxonomic scope" value="Bacteria"/>
</dbReference>
<gene>
    <name evidence="2" type="ORF">JCM21738_3094</name>
</gene>
<name>W4RQ11_9BACI</name>
<organism evidence="2 3">
    <name type="scientific">Mesobacillus boroniphilus JCM 21738</name>
    <dbReference type="NCBI Taxonomy" id="1294265"/>
    <lineage>
        <taxon>Bacteria</taxon>
        <taxon>Bacillati</taxon>
        <taxon>Bacillota</taxon>
        <taxon>Bacilli</taxon>
        <taxon>Bacillales</taxon>
        <taxon>Bacillaceae</taxon>
        <taxon>Mesobacillus</taxon>
    </lineage>
</organism>
<dbReference type="InterPro" id="IPR011076">
    <property type="entry name" value="Malate_synth_sf"/>
</dbReference>
<evidence type="ECO:0000313" key="3">
    <source>
        <dbReference type="Proteomes" id="UP000018949"/>
    </source>
</evidence>
<dbReference type="EMBL" id="BAUW01000039">
    <property type="protein sequence ID" value="GAE46212.1"/>
    <property type="molecule type" value="Genomic_DNA"/>
</dbReference>
<feature type="domain" description="Malate synthase N-terminal" evidence="1">
    <location>
        <begin position="8"/>
        <end position="69"/>
    </location>
</feature>
<dbReference type="InterPro" id="IPR046363">
    <property type="entry name" value="MS_N_TIM-barrel_dom"/>
</dbReference>
<dbReference type="InterPro" id="IPR048356">
    <property type="entry name" value="MS_N"/>
</dbReference>
<dbReference type="Pfam" id="PF20656">
    <property type="entry name" value="MS_N"/>
    <property type="match status" value="1"/>
</dbReference>
<dbReference type="AlphaFoldDB" id="W4RQ11"/>
<proteinExistence type="predicted"/>
<dbReference type="PANTHER" id="PTHR42902:SF1">
    <property type="entry name" value="MALATE SYNTHASE 1-RELATED"/>
    <property type="match status" value="1"/>
</dbReference>
<dbReference type="Gene3D" id="3.20.20.360">
    <property type="entry name" value="Malate synthase, domain 3"/>
    <property type="match status" value="1"/>
</dbReference>
<dbReference type="Proteomes" id="UP000018949">
    <property type="component" value="Unassembled WGS sequence"/>
</dbReference>
<dbReference type="SUPFAM" id="SSF51645">
    <property type="entry name" value="Malate synthase G"/>
    <property type="match status" value="1"/>
</dbReference>
<dbReference type="GO" id="GO:0005737">
    <property type="term" value="C:cytoplasm"/>
    <property type="evidence" value="ECO:0007669"/>
    <property type="project" value="TreeGrafter"/>
</dbReference>
<dbReference type="PANTHER" id="PTHR42902">
    <property type="entry name" value="MALATE SYNTHASE"/>
    <property type="match status" value="1"/>
</dbReference>
<dbReference type="GO" id="GO:0004474">
    <property type="term" value="F:malate synthase activity"/>
    <property type="evidence" value="ECO:0007669"/>
    <property type="project" value="InterPro"/>
</dbReference>